<feature type="compositionally biased region" description="Acidic residues" evidence="1">
    <location>
        <begin position="132"/>
        <end position="172"/>
    </location>
</feature>
<reference evidence="3" key="1">
    <citation type="submission" date="2021-06" db="EMBL/GenBank/DDBJ databases">
        <authorList>
            <person name="Kallberg Y."/>
            <person name="Tangrot J."/>
            <person name="Rosling A."/>
        </authorList>
    </citation>
    <scope>NUCLEOTIDE SEQUENCE</scope>
    <source>
        <strain evidence="3">BR232B</strain>
    </source>
</reference>
<evidence type="ECO:0000313" key="3">
    <source>
        <dbReference type="EMBL" id="CAG8592957.1"/>
    </source>
</evidence>
<dbReference type="Proteomes" id="UP000789739">
    <property type="component" value="Unassembled WGS sequence"/>
</dbReference>
<name>A0A9N9G8T5_9GLOM</name>
<feature type="domain" description="Wbp11/ELF5/Saf1 N-terminal" evidence="2">
    <location>
        <begin position="7"/>
        <end position="83"/>
    </location>
</feature>
<dbReference type="Pfam" id="PF09429">
    <property type="entry name" value="Wbp11"/>
    <property type="match status" value="1"/>
</dbReference>
<accession>A0A9N9G8T5</accession>
<comment type="caution">
    <text evidence="3">The sequence shown here is derived from an EMBL/GenBank/DDBJ whole genome shotgun (WGS) entry which is preliminary data.</text>
</comment>
<evidence type="ECO:0000256" key="1">
    <source>
        <dbReference type="SAM" id="MobiDB-lite"/>
    </source>
</evidence>
<dbReference type="Pfam" id="PF12622">
    <property type="entry name" value="NpwBP"/>
    <property type="match status" value="1"/>
</dbReference>
<feature type="region of interest" description="Disordered" evidence="1">
    <location>
        <begin position="270"/>
        <end position="335"/>
    </location>
</feature>
<feature type="region of interest" description="Disordered" evidence="1">
    <location>
        <begin position="93"/>
        <end position="237"/>
    </location>
</feature>
<organism evidence="3 4">
    <name type="scientific">Paraglomus brasilianum</name>
    <dbReference type="NCBI Taxonomy" id="144538"/>
    <lineage>
        <taxon>Eukaryota</taxon>
        <taxon>Fungi</taxon>
        <taxon>Fungi incertae sedis</taxon>
        <taxon>Mucoromycota</taxon>
        <taxon>Glomeromycotina</taxon>
        <taxon>Glomeromycetes</taxon>
        <taxon>Paraglomerales</taxon>
        <taxon>Paraglomeraceae</taxon>
        <taxon>Paraglomus</taxon>
    </lineage>
</organism>
<feature type="compositionally biased region" description="Pro residues" evidence="1">
    <location>
        <begin position="324"/>
        <end position="335"/>
    </location>
</feature>
<sequence length="483" mass="52352">MVKKKSGRTLNPADAHRKAMRQKEIKKNKAERKRVRTMVMVRKDTTKLEDEIGRYRSLDREKRLDKNGKAKLKDLLEKLSKIHEIKKAHGVNIEVEKGKPSKSRTPIYFHPTLNPSGLPPPGVSGSPKPGDSDEEGDNEEGYEVSTAEEGDSSEAEGSSSEDEGKEISDEDIPLPSSPPTRESSSDELPDLPPGPPPQKPEDKRAGPPPARRVEQSFGSSMPMLRPRPFGQEPPNMMPFGGMQYLPMYPPPFNGAPGIINNMRPGMRPTLPPQAFSPNSGPPPFGMQHPPSTMHSFRPSVHTQLPPPPSARPPQSRAAPFSHYGPPPVPFPHTAPLKPPAVTAFLPKSKSGTPAPTPVIRAEPQVRNLQKELTTLVPASVLRKKATASKQKANRPLVNAAPRVDDEDGSDNVVPLKRSAAVAEISVLNGKEGDENNLAETVLTAGGSAGSAAVATGQASAKKTKIRKKVDEYEKFMSEMADLL</sequence>
<dbReference type="EMBL" id="CAJVPI010001075">
    <property type="protein sequence ID" value="CAG8592957.1"/>
    <property type="molecule type" value="Genomic_DNA"/>
</dbReference>
<gene>
    <name evidence="3" type="ORF">PBRASI_LOCUS7223</name>
</gene>
<dbReference type="OrthoDB" id="205569at2759"/>
<dbReference type="InterPro" id="IPR019007">
    <property type="entry name" value="Wbp11/ELF5/Saf1_N"/>
</dbReference>
<protein>
    <submittedName>
        <fullName evidence="3">2968_t:CDS:1</fullName>
    </submittedName>
</protein>
<feature type="region of interest" description="Disordered" evidence="1">
    <location>
        <begin position="1"/>
        <end position="34"/>
    </location>
</feature>
<dbReference type="AlphaFoldDB" id="A0A9N9G8T5"/>
<evidence type="ECO:0000259" key="2">
    <source>
        <dbReference type="Pfam" id="PF09429"/>
    </source>
</evidence>
<proteinExistence type="predicted"/>
<dbReference type="GO" id="GO:0006396">
    <property type="term" value="P:RNA processing"/>
    <property type="evidence" value="ECO:0007669"/>
    <property type="project" value="InterPro"/>
</dbReference>
<evidence type="ECO:0000313" key="4">
    <source>
        <dbReference type="Proteomes" id="UP000789739"/>
    </source>
</evidence>
<feature type="region of interest" description="Disordered" evidence="1">
    <location>
        <begin position="383"/>
        <end position="411"/>
    </location>
</feature>
<feature type="compositionally biased region" description="Basic and acidic residues" evidence="1">
    <location>
        <begin position="14"/>
        <end position="28"/>
    </location>
</feature>
<keyword evidence="4" id="KW-1185">Reference proteome</keyword>